<name>S8CQR1_9LAMI</name>
<dbReference type="PANTHER" id="PTHR31651:SF3">
    <property type="entry name" value="PROTEIN PIN-LIKES 7"/>
    <property type="match status" value="1"/>
</dbReference>
<dbReference type="EMBL" id="AUSU01002092">
    <property type="protein sequence ID" value="EPS69514.1"/>
    <property type="molecule type" value="Genomic_DNA"/>
</dbReference>
<evidence type="ECO:0000256" key="2">
    <source>
        <dbReference type="ARBA" id="ARBA00022448"/>
    </source>
</evidence>
<evidence type="ECO:0000256" key="1">
    <source>
        <dbReference type="ARBA" id="ARBA00004308"/>
    </source>
</evidence>
<reference evidence="4 5" key="1">
    <citation type="journal article" date="2013" name="BMC Genomics">
        <title>The miniature genome of a carnivorous plant Genlisea aurea contains a low number of genes and short non-coding sequences.</title>
        <authorList>
            <person name="Leushkin E.V."/>
            <person name="Sutormin R.A."/>
            <person name="Nabieva E.R."/>
            <person name="Penin A.A."/>
            <person name="Kondrashov A.S."/>
            <person name="Logacheva M.D."/>
        </authorList>
    </citation>
    <scope>NUCLEOTIDE SEQUENCE [LARGE SCALE GENOMIC DNA]</scope>
</reference>
<organism evidence="4 5">
    <name type="scientific">Genlisea aurea</name>
    <dbReference type="NCBI Taxonomy" id="192259"/>
    <lineage>
        <taxon>Eukaryota</taxon>
        <taxon>Viridiplantae</taxon>
        <taxon>Streptophyta</taxon>
        <taxon>Embryophyta</taxon>
        <taxon>Tracheophyta</taxon>
        <taxon>Spermatophyta</taxon>
        <taxon>Magnoliopsida</taxon>
        <taxon>eudicotyledons</taxon>
        <taxon>Gunneridae</taxon>
        <taxon>Pentapetalae</taxon>
        <taxon>asterids</taxon>
        <taxon>lamiids</taxon>
        <taxon>Lamiales</taxon>
        <taxon>Lentibulariaceae</taxon>
        <taxon>Genlisea</taxon>
    </lineage>
</organism>
<dbReference type="GO" id="GO:0012505">
    <property type="term" value="C:endomembrane system"/>
    <property type="evidence" value="ECO:0007669"/>
    <property type="project" value="UniProtKB-SubCell"/>
</dbReference>
<evidence type="ECO:0000313" key="4">
    <source>
        <dbReference type="EMBL" id="EPS69514.1"/>
    </source>
</evidence>
<gene>
    <name evidence="4" type="ORF">M569_05252</name>
</gene>
<keyword evidence="5" id="KW-1185">Reference proteome</keyword>
<dbReference type="GO" id="GO:0080162">
    <property type="term" value="P:endoplasmic reticulum to cytosol auxin transport"/>
    <property type="evidence" value="ECO:0007669"/>
    <property type="project" value="InterPro"/>
</dbReference>
<keyword evidence="3" id="KW-0812">Transmembrane</keyword>
<dbReference type="OrthoDB" id="191139at2759"/>
<dbReference type="Proteomes" id="UP000015453">
    <property type="component" value="Unassembled WGS sequence"/>
</dbReference>
<comment type="caution">
    <text evidence="4">The sequence shown here is derived from an EMBL/GenBank/DDBJ whole genome shotgun (WGS) entry which is preliminary data.</text>
</comment>
<evidence type="ECO:0000256" key="3">
    <source>
        <dbReference type="SAM" id="Phobius"/>
    </source>
</evidence>
<protein>
    <submittedName>
        <fullName evidence="4">Uncharacterized protein</fullName>
    </submittedName>
</protein>
<keyword evidence="2" id="KW-0813">Transport</keyword>
<dbReference type="InterPro" id="IPR045033">
    <property type="entry name" value="PILS1/3/4/5/7"/>
</dbReference>
<feature type="transmembrane region" description="Helical" evidence="3">
    <location>
        <begin position="41"/>
        <end position="62"/>
    </location>
</feature>
<comment type="subcellular location">
    <subcellularLocation>
        <location evidence="1">Endomembrane system</location>
    </subcellularLocation>
</comment>
<accession>S8CQR1</accession>
<proteinExistence type="predicted"/>
<keyword evidence="3" id="KW-1133">Transmembrane helix</keyword>
<evidence type="ECO:0000313" key="5">
    <source>
        <dbReference type="Proteomes" id="UP000015453"/>
    </source>
</evidence>
<sequence>MLIIVPAICKEVGSPFGDKNSCASTGLSYVSFSMAVKSTGLSYRFSASLGAFFIWTYAYNLIRRAKEHYDAMVLVTGNDDEKTIPLIQDVTVDVASTSVDDSQQNKSVSHV</sequence>
<keyword evidence="3" id="KW-0472">Membrane</keyword>
<dbReference type="AlphaFoldDB" id="S8CQR1"/>
<dbReference type="PANTHER" id="PTHR31651">
    <property type="match status" value="1"/>
</dbReference>